<protein>
    <submittedName>
        <fullName evidence="1">Uncharacterized protein</fullName>
    </submittedName>
</protein>
<gene>
    <name evidence="1" type="ORF">HMPREF9156_00444</name>
</gene>
<sequence>MDPVLEKLLADLALIAARNTASSISTKVSAIRAKKQDAQAINELCEIINDLVSDREQLLGISRGLEEQFTAQHISDDEIRHLIETVIPAIKNFISKIGDESALQAIDQFTPVALYRHAGSSPDSRIQLLCSDRRAAHGTSSLLYPLQNDTQH</sequence>
<dbReference type="AlphaFoldDB" id="J0D6P5"/>
<dbReference type="Proteomes" id="UP000006415">
    <property type="component" value="Unassembled WGS sequence"/>
</dbReference>
<dbReference type="HOGENOM" id="CLU_1721069_0_0_11"/>
<dbReference type="EMBL" id="AGZS01000001">
    <property type="protein sequence ID" value="EJD65680.1"/>
    <property type="molecule type" value="Genomic_DNA"/>
</dbReference>
<dbReference type="OrthoDB" id="2606754at2"/>
<evidence type="ECO:0000313" key="2">
    <source>
        <dbReference type="Proteomes" id="UP000006415"/>
    </source>
</evidence>
<name>J0D6P5_9BIFI</name>
<organism evidence="1 2">
    <name type="scientific">Scardovia wiggsiae F0424</name>
    <dbReference type="NCBI Taxonomy" id="857290"/>
    <lineage>
        <taxon>Bacteria</taxon>
        <taxon>Bacillati</taxon>
        <taxon>Actinomycetota</taxon>
        <taxon>Actinomycetes</taxon>
        <taxon>Bifidobacteriales</taxon>
        <taxon>Bifidobacteriaceae</taxon>
        <taxon>Scardovia</taxon>
    </lineage>
</organism>
<comment type="caution">
    <text evidence="1">The sequence shown here is derived from an EMBL/GenBank/DDBJ whole genome shotgun (WGS) entry which is preliminary data.</text>
</comment>
<keyword evidence="2" id="KW-1185">Reference proteome</keyword>
<accession>J0D6P5</accession>
<evidence type="ECO:0000313" key="1">
    <source>
        <dbReference type="EMBL" id="EJD65680.1"/>
    </source>
</evidence>
<proteinExistence type="predicted"/>
<reference evidence="1 2" key="1">
    <citation type="submission" date="2012-01" db="EMBL/GenBank/DDBJ databases">
        <title>The Genome Sequence of Scardovia wiggsiae F0424.</title>
        <authorList>
            <consortium name="The Broad Institute Genome Sequencing Platform"/>
            <person name="Earl A."/>
            <person name="Ward D."/>
            <person name="Feldgarden M."/>
            <person name="Gevers D."/>
            <person name="Izard J."/>
            <person name="Ganesan A."/>
            <person name="Baranova O.V."/>
            <person name="Blanton J.M."/>
            <person name="Tanner A.C."/>
            <person name="Mathney J."/>
            <person name="Dewhirst F.E."/>
            <person name="Young S.K."/>
            <person name="Zeng Q."/>
            <person name="Gargeya S."/>
            <person name="Fitzgerald M."/>
            <person name="Haas B."/>
            <person name="Abouelleil A."/>
            <person name="Alvarado L."/>
            <person name="Arachchi H.M."/>
            <person name="Berlin A."/>
            <person name="Chapman S.B."/>
            <person name="Gearin G."/>
            <person name="Goldberg J."/>
            <person name="Griggs A."/>
            <person name="Gujja S."/>
            <person name="Hansen M."/>
            <person name="Heiman D."/>
            <person name="Howarth C."/>
            <person name="Larimer J."/>
            <person name="Lui A."/>
            <person name="MacDonald P.J.P."/>
            <person name="McCowen C."/>
            <person name="Montmayeur A."/>
            <person name="Murphy C."/>
            <person name="Neiman D."/>
            <person name="Pearson M."/>
            <person name="Priest M."/>
            <person name="Roberts A."/>
            <person name="Saif S."/>
            <person name="Shea T."/>
            <person name="Sisk P."/>
            <person name="Stolte C."/>
            <person name="Sykes S."/>
            <person name="Wortman J."/>
            <person name="Nusbaum C."/>
            <person name="Birren B."/>
        </authorList>
    </citation>
    <scope>NUCLEOTIDE SEQUENCE [LARGE SCALE GENOMIC DNA]</scope>
    <source>
        <strain evidence="1 2">F0424</strain>
    </source>
</reference>
<dbReference type="RefSeq" id="WP_007147511.1">
    <property type="nucleotide sequence ID" value="NZ_AKCI01000001.1"/>
</dbReference>